<dbReference type="OrthoDB" id="6262482at2759"/>
<feature type="compositionally biased region" description="Low complexity" evidence="3">
    <location>
        <begin position="209"/>
        <end position="238"/>
    </location>
</feature>
<feature type="compositionally biased region" description="Low complexity" evidence="3">
    <location>
        <begin position="250"/>
        <end position="292"/>
    </location>
</feature>
<sequence length="1162" mass="127229">GNTLGLCGNFDGKVMNDLLTSSSSEVYSVLDFGNSWKTATPPCSDVITEIYPCERHSYCATWAQRRCKILTSDTFEDCHLKVDPQPYYQACVMESCSCEYEGKFLGFCTAVAAYAEACSANDVCVDWRTPDLCPVYCDYFNEEGEFTWHYNPCGQIKTCGTNHRFTGKLEGCYPKCPDETPYYDENLGKCTTLDNCTCNFNNKGTTTTHQSTTKFTTEGTTTTEETTTQPMTSKTSTEGTPDNTYITDEPSTPLTSQGTTTTHQSTTKFTPEGTTTTEETTTQPMTSKTSTEGTPDNTYITDEPSTPLTSQGTTTTHQSTTKFTTEGTTTTEETTTQPMTSKTSTEGTTDNTYITDEPSTPLTSQETTTTHQSTTKFTTEGTTTTEETTTQPMTSKTSTEGTPDNTYITDEPSTPLTSQETTTTHQSTTKFTPEGTTTTEETTTQPMTSKTSTEGTPDNTYITDEPSTPLTSQGTTTTHQSTTKFTTEGTTTTEETSTQPMTSKTSTEGTTDNTYITDEPSTPLTSQGTTTTHQSTTKFTPEGTTTTEETTTQPMTSKTSTEGTTDNTNITDEPSTPLTSQGTTTTHQSTTKFTTEGTTTTEETTTQPMTSKKHTTLSTTESTAVIVTGPTQSTPPRISQEMNTTTPTPINTTSSSTTVSSTTLLTAEPTTTVCECKDVMRNKSWPCGQCEVYGDPHYISFQGATFDFMENCTYVLVEEQVAEHRFSIVLDNYYCIPEIDSSCARGIILSYWNDRVRLMVTEEYMVEASLNGQTIKPPYEDQTFRFESSSNDVSVFIKPIRSYVSLSPFNSLLISLGKEHFENNTQGQCGVCGGPSCIRRNGITEEEYCCDKTAYDWIVEDSLKPYCQFAPTNVPCVSPPPTNTPTTEPPPGPPCNTTICDLLYHEVFAECAERVDLTLVNKNCELDVCWFNGSVGACSALEFAASLCRRAGICVDWRSLSNGYCEITCPDGMVYDECHESSNTVCRDGAQVAVSAGTGMRSGCFCPDGQMLAEEHKQICVSECTTVWESNCHICTCNNQTKTEECSPKPPAPIPICSAFSMLGSDCCGNQICGNLSCAVRLNRMNLSISSCSQEVDLPVCEGHCEGHNRWIHTNGTLELKQTRDCCKESSYEMREITLSCGQSFTYKHVTGCQCKKENYVS</sequence>
<feature type="domain" description="VWFD" evidence="4">
    <location>
        <begin position="1"/>
        <end position="44"/>
    </location>
</feature>
<dbReference type="SUPFAM" id="SSF57567">
    <property type="entry name" value="Serine protease inhibitors"/>
    <property type="match status" value="1"/>
</dbReference>
<protein>
    <recommendedName>
        <fullName evidence="4">VWFD domain-containing protein</fullName>
    </recommendedName>
</protein>
<feature type="compositionally biased region" description="Polar residues" evidence="3">
    <location>
        <begin position="504"/>
        <end position="516"/>
    </location>
</feature>
<feature type="compositionally biased region" description="Polar residues" evidence="3">
    <location>
        <begin position="616"/>
        <end position="642"/>
    </location>
</feature>
<dbReference type="Pfam" id="PF00094">
    <property type="entry name" value="VWD"/>
    <property type="match status" value="1"/>
</dbReference>
<dbReference type="InterPro" id="IPR050780">
    <property type="entry name" value="Mucin_vWF_Thrombospondin_sf"/>
</dbReference>
<dbReference type="InterPro" id="IPR036084">
    <property type="entry name" value="Ser_inhib-like_sf"/>
</dbReference>
<dbReference type="InterPro" id="IPR058753">
    <property type="entry name" value="TIL_OTOGL_Mucin"/>
</dbReference>
<gene>
    <name evidence="5" type="ORF">DNTS_018479</name>
</gene>
<feature type="compositionally biased region" description="Polar residues" evidence="3">
    <location>
        <begin position="293"/>
        <end position="304"/>
    </location>
</feature>
<feature type="compositionally biased region" description="Low complexity" evidence="3">
    <location>
        <begin position="520"/>
        <end position="562"/>
    </location>
</feature>
<keyword evidence="1" id="KW-1015">Disulfide bond</keyword>
<accession>A0A553MYZ0</accession>
<evidence type="ECO:0000313" key="6">
    <source>
        <dbReference type="Proteomes" id="UP000316079"/>
    </source>
</evidence>
<proteinExistence type="predicted"/>
<dbReference type="InterPro" id="IPR001846">
    <property type="entry name" value="VWF_type-D"/>
</dbReference>
<dbReference type="SMART" id="SM00832">
    <property type="entry name" value="C8"/>
    <property type="match status" value="2"/>
</dbReference>
<dbReference type="SMART" id="SM00216">
    <property type="entry name" value="VWD"/>
    <property type="match status" value="1"/>
</dbReference>
<feature type="compositionally biased region" description="Low complexity" evidence="3">
    <location>
        <begin position="467"/>
        <end position="503"/>
    </location>
</feature>
<feature type="compositionally biased region" description="Low complexity" evidence="3">
    <location>
        <begin position="643"/>
        <end position="661"/>
    </location>
</feature>
<evidence type="ECO:0000256" key="2">
    <source>
        <dbReference type="ARBA" id="ARBA00023180"/>
    </source>
</evidence>
<feature type="domain" description="VWFD" evidence="4">
    <location>
        <begin position="688"/>
        <end position="868"/>
    </location>
</feature>
<dbReference type="Gene3D" id="2.10.25.10">
    <property type="entry name" value="Laminin"/>
    <property type="match status" value="1"/>
</dbReference>
<keyword evidence="6" id="KW-1185">Reference proteome</keyword>
<dbReference type="InterPro" id="IPR006207">
    <property type="entry name" value="Cys_knot_C"/>
</dbReference>
<feature type="non-terminal residue" evidence="5">
    <location>
        <position position="1"/>
    </location>
</feature>
<feature type="region of interest" description="Disordered" evidence="3">
    <location>
        <begin position="209"/>
        <end position="661"/>
    </location>
</feature>
<dbReference type="InterPro" id="IPR014853">
    <property type="entry name" value="VWF/SSPO/ZAN-like_Cys-rich_dom"/>
</dbReference>
<dbReference type="Pfam" id="PF08742">
    <property type="entry name" value="C8"/>
    <property type="match status" value="2"/>
</dbReference>
<evidence type="ECO:0000256" key="1">
    <source>
        <dbReference type="ARBA" id="ARBA00023157"/>
    </source>
</evidence>
<reference evidence="5 6" key="1">
    <citation type="journal article" date="2019" name="Sci. Data">
        <title>Hybrid genome assembly and annotation of Danionella translucida.</title>
        <authorList>
            <person name="Kadobianskyi M."/>
            <person name="Schulze L."/>
            <person name="Schuelke M."/>
            <person name="Judkewitz B."/>
        </authorList>
    </citation>
    <scope>NUCLEOTIDE SEQUENCE [LARGE SCALE GENOMIC DNA]</scope>
    <source>
        <strain evidence="5 6">Bolton</strain>
    </source>
</reference>
<organism evidence="5 6">
    <name type="scientific">Danionella cerebrum</name>
    <dbReference type="NCBI Taxonomy" id="2873325"/>
    <lineage>
        <taxon>Eukaryota</taxon>
        <taxon>Metazoa</taxon>
        <taxon>Chordata</taxon>
        <taxon>Craniata</taxon>
        <taxon>Vertebrata</taxon>
        <taxon>Euteleostomi</taxon>
        <taxon>Actinopterygii</taxon>
        <taxon>Neopterygii</taxon>
        <taxon>Teleostei</taxon>
        <taxon>Ostariophysi</taxon>
        <taxon>Cypriniformes</taxon>
        <taxon>Danionidae</taxon>
        <taxon>Danioninae</taxon>
        <taxon>Danionella</taxon>
    </lineage>
</organism>
<keyword evidence="2" id="KW-0325">Glycoprotein</keyword>
<dbReference type="PANTHER" id="PTHR11339:SF410">
    <property type="entry name" value="INTESTINAL MUCIN-LIKE PROTEIN"/>
    <property type="match status" value="1"/>
</dbReference>
<dbReference type="PANTHER" id="PTHR11339">
    <property type="entry name" value="EXTRACELLULAR MATRIX GLYCOPROTEIN RELATED"/>
    <property type="match status" value="1"/>
</dbReference>
<dbReference type="EMBL" id="SRMA01027193">
    <property type="protein sequence ID" value="TRY58388.1"/>
    <property type="molecule type" value="Genomic_DNA"/>
</dbReference>
<dbReference type="Proteomes" id="UP000316079">
    <property type="component" value="Unassembled WGS sequence"/>
</dbReference>
<comment type="caution">
    <text evidence="5">The sequence shown here is derived from an EMBL/GenBank/DDBJ whole genome shotgun (WGS) entry which is preliminary data.</text>
</comment>
<name>A0A553MYZ0_9TELE</name>
<evidence type="ECO:0000259" key="4">
    <source>
        <dbReference type="PROSITE" id="PS51233"/>
    </source>
</evidence>
<dbReference type="STRING" id="623744.A0A553MYZ0"/>
<feature type="compositionally biased region" description="Low complexity" evidence="3">
    <location>
        <begin position="575"/>
        <end position="606"/>
    </location>
</feature>
<evidence type="ECO:0000256" key="3">
    <source>
        <dbReference type="SAM" id="MobiDB-lite"/>
    </source>
</evidence>
<dbReference type="Pfam" id="PF25962">
    <property type="entry name" value="TIL_OTOGL_Mucin"/>
    <property type="match status" value="1"/>
</dbReference>
<dbReference type="SMART" id="SM00041">
    <property type="entry name" value="CT"/>
    <property type="match status" value="1"/>
</dbReference>
<dbReference type="PROSITE" id="PS51233">
    <property type="entry name" value="VWFD"/>
    <property type="match status" value="2"/>
</dbReference>
<feature type="compositionally biased region" description="Low complexity" evidence="3">
    <location>
        <begin position="412"/>
        <end position="454"/>
    </location>
</feature>
<dbReference type="AlphaFoldDB" id="A0A553MYZ0"/>
<feature type="compositionally biased region" description="Low complexity" evidence="3">
    <location>
        <begin position="357"/>
        <end position="400"/>
    </location>
</feature>
<evidence type="ECO:0000313" key="5">
    <source>
        <dbReference type="EMBL" id="TRY58388.1"/>
    </source>
</evidence>
<feature type="compositionally biased region" description="Low complexity" evidence="3">
    <location>
        <begin position="305"/>
        <end position="346"/>
    </location>
</feature>
<feature type="compositionally biased region" description="Polar residues" evidence="3">
    <location>
        <begin position="563"/>
        <end position="574"/>
    </location>
</feature>
<feature type="compositionally biased region" description="Polar residues" evidence="3">
    <location>
        <begin position="455"/>
        <end position="466"/>
    </location>
</feature>